<dbReference type="EMBL" id="RWHX01000021">
    <property type="protein sequence ID" value="RSK80526.1"/>
    <property type="molecule type" value="Genomic_DNA"/>
</dbReference>
<keyword evidence="2" id="KW-1185">Reference proteome</keyword>
<dbReference type="Proteomes" id="UP000270216">
    <property type="component" value="Unassembled WGS sequence"/>
</dbReference>
<evidence type="ECO:0000313" key="2">
    <source>
        <dbReference type="Proteomes" id="UP000270216"/>
    </source>
</evidence>
<dbReference type="InterPro" id="IPR005095">
    <property type="entry name" value="EspA"/>
</dbReference>
<comment type="caution">
    <text evidence="1">The sequence shown here is derived from an EMBL/GenBank/DDBJ whole genome shotgun (WGS) entry which is preliminary data.</text>
</comment>
<gene>
    <name evidence="1" type="ORF">EJE83_13145</name>
</gene>
<dbReference type="Pfam" id="PF03433">
    <property type="entry name" value="EspA"/>
    <property type="match status" value="1"/>
</dbReference>
<sequence length="213" mass="23473">MQAPMTTIQQYASPRLVPLQTGLTRDINVGGITKSLDFHGTLAQYAMLMMEMNNGEAQNMIQEMQRRQKEGQEARDAANQIESLINDIGSDTSKKVTVGDGVRAFFDKHNIEITVYGDGTKKTMMQWENRTKRVGEDGYSAPTGGSAQYSASDLRTLKAAAEGFTEQASDSRTVDQIKINKKLQEYNGASTLVNTIYSSQGSQLNQINGSMRT</sequence>
<organism evidence="1 2">
    <name type="scientific">Pandoraea apista</name>
    <dbReference type="NCBI Taxonomy" id="93218"/>
    <lineage>
        <taxon>Bacteria</taxon>
        <taxon>Pseudomonadati</taxon>
        <taxon>Pseudomonadota</taxon>
        <taxon>Betaproteobacteria</taxon>
        <taxon>Burkholderiales</taxon>
        <taxon>Burkholderiaceae</taxon>
        <taxon>Pandoraea</taxon>
    </lineage>
</organism>
<accession>A0ABX9ZNZ8</accession>
<evidence type="ECO:0000313" key="1">
    <source>
        <dbReference type="EMBL" id="RSK80526.1"/>
    </source>
</evidence>
<name>A0ABX9ZNZ8_9BURK</name>
<dbReference type="InterPro" id="IPR035074">
    <property type="entry name" value="EspA/CesA-like"/>
</dbReference>
<protein>
    <submittedName>
        <fullName evidence="1">Uncharacterized protein</fullName>
    </submittedName>
</protein>
<reference evidence="1 2" key="1">
    <citation type="submission" date="2018-12" db="EMBL/GenBank/DDBJ databases">
        <title>Whole genome sequence of a Pandoraea apista isolate from a patient with cystic fibrosis.</title>
        <authorList>
            <person name="Kenna D.T."/>
            <person name="Turton J.F."/>
        </authorList>
    </citation>
    <scope>NUCLEOTIDE SEQUENCE [LARGE SCALE GENOMIC DNA]</scope>
    <source>
        <strain evidence="1 2">Pa13324</strain>
    </source>
</reference>
<dbReference type="SUPFAM" id="SSF116927">
    <property type="entry name" value="EspA/CesA-like"/>
    <property type="match status" value="1"/>
</dbReference>
<proteinExistence type="predicted"/>